<dbReference type="EMBL" id="BAABID010000006">
    <property type="protein sequence ID" value="GAA4723314.1"/>
    <property type="molecule type" value="Genomic_DNA"/>
</dbReference>
<organism evidence="2 3">
    <name type="scientific">Isoptericola chiayiensis</name>
    <dbReference type="NCBI Taxonomy" id="579446"/>
    <lineage>
        <taxon>Bacteria</taxon>
        <taxon>Bacillati</taxon>
        <taxon>Actinomycetota</taxon>
        <taxon>Actinomycetes</taxon>
        <taxon>Micrococcales</taxon>
        <taxon>Promicromonosporaceae</taxon>
        <taxon>Isoptericola</taxon>
    </lineage>
</organism>
<keyword evidence="1" id="KW-0812">Transmembrane</keyword>
<name>A0ABP8YAX8_9MICO</name>
<feature type="transmembrane region" description="Helical" evidence="1">
    <location>
        <begin position="416"/>
        <end position="443"/>
    </location>
</feature>
<gene>
    <name evidence="2" type="ORF">GCM10023216_11030</name>
</gene>
<feature type="transmembrane region" description="Helical" evidence="1">
    <location>
        <begin position="179"/>
        <end position="200"/>
    </location>
</feature>
<keyword evidence="1" id="KW-0472">Membrane</keyword>
<evidence type="ECO:0000313" key="3">
    <source>
        <dbReference type="Proteomes" id="UP001500956"/>
    </source>
</evidence>
<comment type="caution">
    <text evidence="2">The sequence shown here is derived from an EMBL/GenBank/DDBJ whole genome shotgun (WGS) entry which is preliminary data.</text>
</comment>
<keyword evidence="3" id="KW-1185">Reference proteome</keyword>
<feature type="transmembrane region" description="Helical" evidence="1">
    <location>
        <begin position="364"/>
        <end position="384"/>
    </location>
</feature>
<feature type="transmembrane region" description="Helical" evidence="1">
    <location>
        <begin position="529"/>
        <end position="546"/>
    </location>
</feature>
<feature type="transmembrane region" description="Helical" evidence="1">
    <location>
        <begin position="207"/>
        <end position="227"/>
    </location>
</feature>
<feature type="transmembrane region" description="Helical" evidence="1">
    <location>
        <begin position="257"/>
        <end position="278"/>
    </location>
</feature>
<feature type="transmembrane region" description="Helical" evidence="1">
    <location>
        <begin position="102"/>
        <end position="122"/>
    </location>
</feature>
<feature type="transmembrane region" description="Helical" evidence="1">
    <location>
        <begin position="482"/>
        <end position="500"/>
    </location>
</feature>
<evidence type="ECO:0000313" key="2">
    <source>
        <dbReference type="EMBL" id="GAA4723314.1"/>
    </source>
</evidence>
<feature type="transmembrane region" description="Helical" evidence="1">
    <location>
        <begin position="143"/>
        <end position="167"/>
    </location>
</feature>
<feature type="transmembrane region" description="Helical" evidence="1">
    <location>
        <begin position="455"/>
        <end position="475"/>
    </location>
</feature>
<dbReference type="RefSeq" id="WP_172150954.1">
    <property type="nucleotide sequence ID" value="NZ_BAABID010000006.1"/>
</dbReference>
<protein>
    <submittedName>
        <fullName evidence="2">ABC transporter</fullName>
    </submittedName>
</protein>
<proteinExistence type="predicted"/>
<accession>A0ABP8YAX8</accession>
<keyword evidence="1" id="KW-1133">Transmembrane helix</keyword>
<dbReference type="Proteomes" id="UP001500956">
    <property type="component" value="Unassembled WGS sequence"/>
</dbReference>
<feature type="transmembrane region" description="Helical" evidence="1">
    <location>
        <begin position="39"/>
        <end position="57"/>
    </location>
</feature>
<feature type="transmembrane region" description="Helical" evidence="1">
    <location>
        <begin position="315"/>
        <end position="334"/>
    </location>
</feature>
<reference evidence="3" key="1">
    <citation type="journal article" date="2019" name="Int. J. Syst. Evol. Microbiol.">
        <title>The Global Catalogue of Microorganisms (GCM) 10K type strain sequencing project: providing services to taxonomists for standard genome sequencing and annotation.</title>
        <authorList>
            <consortium name="The Broad Institute Genomics Platform"/>
            <consortium name="The Broad Institute Genome Sequencing Center for Infectious Disease"/>
            <person name="Wu L."/>
            <person name="Ma J."/>
        </authorList>
    </citation>
    <scope>NUCLEOTIDE SEQUENCE [LARGE SCALE GENOMIC DNA]</scope>
    <source>
        <strain evidence="3">JCM 18063</strain>
    </source>
</reference>
<evidence type="ECO:0000256" key="1">
    <source>
        <dbReference type="SAM" id="Phobius"/>
    </source>
</evidence>
<sequence length="554" mass="57912">MSAAVATPSGTRAAPRGGSTLTGTGALVRFVLRRDRVRLAVWAGSMVAFYAYFTFALDTVFADEAAQQGRAAIMETPSGIVMGGPGYGLDHYTTGVAMANEGITWVVLALAIFSVLHMVRHTRAEEETGRSELVRAAVVGRHAPAVAALTTLVVAQAVIAVLSAFAMVAVGDLAVVDSLAMTVGSALSAVVFGAVALVACQVFAAGRAAVGASLAVFGAAFVVRAAGDMRETGGSALSWFSPIAWAQQMRAFVDLRWWPALLSVVALVVLVVVASALASRRDFGGGLVAGRPGRADARASLRSPFALAWLQQRGALLWSCLGLGLLWFASGTLLPEVGSMIGDLVAENPAIAQVFGTDGTELSVAFVALMILYAALCCAGYAVVMAQRPKAEETSGRAEVVFSHPVSRYRWLGAQVLVAGLGTAVLLAVSVYATWLGAVAVGWDDQTFGDYTTVVWTYLPALAVFLGLVVALYGWVPRLTGLAWALLAYTFVIGMFGGLFDLPDWAFRLSPFDWVPAAFSGEFSAGDVAVLWGAAVVLGVLGFVGFRRRDLVTG</sequence>